<dbReference type="InterPro" id="IPR036565">
    <property type="entry name" value="Mur-like_cat_sf"/>
</dbReference>
<evidence type="ECO:0000256" key="14">
    <source>
        <dbReference type="HAMAP-Rule" id="MF_00046"/>
    </source>
</evidence>
<comment type="caution">
    <text evidence="18">The sequence shown here is derived from an EMBL/GenBank/DDBJ whole genome shotgun (WGS) entry which is preliminary data.</text>
</comment>
<evidence type="ECO:0000256" key="10">
    <source>
        <dbReference type="ARBA" id="ARBA00022984"/>
    </source>
</evidence>
<evidence type="ECO:0000259" key="16">
    <source>
        <dbReference type="Pfam" id="PF02875"/>
    </source>
</evidence>
<feature type="binding site" evidence="14">
    <location>
        <begin position="108"/>
        <end position="114"/>
    </location>
    <ligand>
        <name>ATP</name>
        <dbReference type="ChEBI" id="CHEBI:30616"/>
    </ligand>
</feature>
<dbReference type="GO" id="GO:0071555">
    <property type="term" value="P:cell wall organization"/>
    <property type="evidence" value="ECO:0007669"/>
    <property type="project" value="UniProtKB-KW"/>
</dbReference>
<evidence type="ECO:0000256" key="5">
    <source>
        <dbReference type="ARBA" id="ARBA00022598"/>
    </source>
</evidence>
<evidence type="ECO:0000256" key="11">
    <source>
        <dbReference type="ARBA" id="ARBA00023306"/>
    </source>
</evidence>
<dbReference type="GO" id="GO:0009252">
    <property type="term" value="P:peptidoglycan biosynthetic process"/>
    <property type="evidence" value="ECO:0007669"/>
    <property type="project" value="UniProtKB-UniRule"/>
</dbReference>
<keyword evidence="9 14" id="KW-0133">Cell shape</keyword>
<feature type="domain" description="Mur ligase central" evidence="17">
    <location>
        <begin position="106"/>
        <end position="274"/>
    </location>
</feature>
<dbReference type="NCBIfam" id="TIGR01082">
    <property type="entry name" value="murC"/>
    <property type="match status" value="1"/>
</dbReference>
<proteinExistence type="inferred from homology"/>
<dbReference type="EMBL" id="SNZK01000004">
    <property type="protein sequence ID" value="TDR53508.1"/>
    <property type="molecule type" value="Genomic_DNA"/>
</dbReference>
<dbReference type="Gene3D" id="3.40.1190.10">
    <property type="entry name" value="Mur-like, catalytic domain"/>
    <property type="match status" value="1"/>
</dbReference>
<comment type="catalytic activity">
    <reaction evidence="13 14">
        <text>UDP-N-acetyl-alpha-D-muramate + L-alanine + ATP = UDP-N-acetyl-alpha-D-muramoyl-L-alanine + ADP + phosphate + H(+)</text>
        <dbReference type="Rhea" id="RHEA:23372"/>
        <dbReference type="ChEBI" id="CHEBI:15378"/>
        <dbReference type="ChEBI" id="CHEBI:30616"/>
        <dbReference type="ChEBI" id="CHEBI:43474"/>
        <dbReference type="ChEBI" id="CHEBI:57972"/>
        <dbReference type="ChEBI" id="CHEBI:70757"/>
        <dbReference type="ChEBI" id="CHEBI:83898"/>
        <dbReference type="ChEBI" id="CHEBI:456216"/>
        <dbReference type="EC" id="6.3.2.8"/>
    </reaction>
</comment>
<dbReference type="Proteomes" id="UP000295558">
    <property type="component" value="Unassembled WGS sequence"/>
</dbReference>
<reference evidence="18 19" key="1">
    <citation type="submission" date="2019-03" db="EMBL/GenBank/DDBJ databases">
        <title>Genomic Encyclopedia of Type Strains, Phase III (KMG-III): the genomes of soil and plant-associated and newly described type strains.</title>
        <authorList>
            <person name="Whitman W."/>
        </authorList>
    </citation>
    <scope>NUCLEOTIDE SEQUENCE [LARGE SCALE GENOMIC DNA]</scope>
    <source>
        <strain evidence="18 19">CECT 7972</strain>
    </source>
</reference>
<dbReference type="EC" id="6.3.2.8" evidence="3 14"/>
<dbReference type="SUPFAM" id="SSF53623">
    <property type="entry name" value="MurD-like peptide ligases, catalytic domain"/>
    <property type="match status" value="1"/>
</dbReference>
<evidence type="ECO:0000256" key="9">
    <source>
        <dbReference type="ARBA" id="ARBA00022960"/>
    </source>
</evidence>
<evidence type="ECO:0000256" key="8">
    <source>
        <dbReference type="ARBA" id="ARBA00022840"/>
    </source>
</evidence>
<dbReference type="InterPro" id="IPR004101">
    <property type="entry name" value="Mur_ligase_C"/>
</dbReference>
<feature type="domain" description="Mur ligase N-terminal catalytic" evidence="15">
    <location>
        <begin position="3"/>
        <end position="101"/>
    </location>
</feature>
<evidence type="ECO:0000256" key="4">
    <source>
        <dbReference type="ARBA" id="ARBA00022490"/>
    </source>
</evidence>
<evidence type="ECO:0000259" key="15">
    <source>
        <dbReference type="Pfam" id="PF01225"/>
    </source>
</evidence>
<protein>
    <recommendedName>
        <fullName evidence="3 14">UDP-N-acetylmuramate--L-alanine ligase</fullName>
        <ecNumber evidence="3 14">6.3.2.8</ecNumber>
    </recommendedName>
    <alternativeName>
        <fullName evidence="14">UDP-N-acetylmuramoyl-L-alanine synthetase</fullName>
    </alternativeName>
</protein>
<evidence type="ECO:0000256" key="13">
    <source>
        <dbReference type="ARBA" id="ARBA00047833"/>
    </source>
</evidence>
<evidence type="ECO:0000256" key="6">
    <source>
        <dbReference type="ARBA" id="ARBA00022618"/>
    </source>
</evidence>
<dbReference type="GO" id="GO:0005737">
    <property type="term" value="C:cytoplasm"/>
    <property type="evidence" value="ECO:0007669"/>
    <property type="project" value="UniProtKB-SubCell"/>
</dbReference>
<keyword evidence="10 14" id="KW-0573">Peptidoglycan synthesis</keyword>
<comment type="subcellular location">
    <subcellularLocation>
        <location evidence="1 14">Cytoplasm</location>
    </subcellularLocation>
</comment>
<dbReference type="InterPro" id="IPR005758">
    <property type="entry name" value="UDP-N-AcMur_Ala_ligase_MurC"/>
</dbReference>
<feature type="domain" description="Mur ligase C-terminal" evidence="16">
    <location>
        <begin position="297"/>
        <end position="418"/>
    </location>
</feature>
<evidence type="ECO:0000256" key="2">
    <source>
        <dbReference type="ARBA" id="ARBA00004752"/>
    </source>
</evidence>
<evidence type="ECO:0000256" key="1">
    <source>
        <dbReference type="ARBA" id="ARBA00004496"/>
    </source>
</evidence>
<accession>A0A4R6ZMA6</accession>
<evidence type="ECO:0000256" key="3">
    <source>
        <dbReference type="ARBA" id="ARBA00012211"/>
    </source>
</evidence>
<dbReference type="GO" id="GO:0005524">
    <property type="term" value="F:ATP binding"/>
    <property type="evidence" value="ECO:0007669"/>
    <property type="project" value="UniProtKB-UniRule"/>
</dbReference>
<evidence type="ECO:0000259" key="17">
    <source>
        <dbReference type="Pfam" id="PF08245"/>
    </source>
</evidence>
<dbReference type="Pfam" id="PF01225">
    <property type="entry name" value="Mur_ligase"/>
    <property type="match status" value="1"/>
</dbReference>
<dbReference type="STRING" id="1265846.PROCOU_12838"/>
<dbReference type="InterPro" id="IPR013221">
    <property type="entry name" value="Mur_ligase_cen"/>
</dbReference>
<keyword evidence="19" id="KW-1185">Reference proteome</keyword>
<dbReference type="Gene3D" id="3.40.50.720">
    <property type="entry name" value="NAD(P)-binding Rossmann-like Domain"/>
    <property type="match status" value="1"/>
</dbReference>
<dbReference type="Pfam" id="PF02875">
    <property type="entry name" value="Mur_ligase_C"/>
    <property type="match status" value="1"/>
</dbReference>
<gene>
    <name evidence="14" type="primary">murC</name>
    <name evidence="18" type="ORF">DFP96_10496</name>
</gene>
<comment type="similarity">
    <text evidence="14">Belongs to the MurCDEF family.</text>
</comment>
<comment type="pathway">
    <text evidence="2 14">Cell wall biogenesis; peptidoglycan biosynthesis.</text>
</comment>
<dbReference type="UniPathway" id="UPA00219"/>
<dbReference type="InterPro" id="IPR000713">
    <property type="entry name" value="Mur_ligase_N"/>
</dbReference>
<dbReference type="HAMAP" id="MF_00046">
    <property type="entry name" value="MurC"/>
    <property type="match status" value="1"/>
</dbReference>
<keyword evidence="11 14" id="KW-0131">Cell cycle</keyword>
<dbReference type="PANTHER" id="PTHR43445:SF3">
    <property type="entry name" value="UDP-N-ACETYLMURAMATE--L-ALANINE LIGASE"/>
    <property type="match status" value="1"/>
</dbReference>
<dbReference type="GO" id="GO:0051301">
    <property type="term" value="P:cell division"/>
    <property type="evidence" value="ECO:0007669"/>
    <property type="project" value="UniProtKB-KW"/>
</dbReference>
<evidence type="ECO:0000256" key="7">
    <source>
        <dbReference type="ARBA" id="ARBA00022741"/>
    </source>
</evidence>
<evidence type="ECO:0000313" key="19">
    <source>
        <dbReference type="Proteomes" id="UP000295558"/>
    </source>
</evidence>
<keyword evidence="4 14" id="KW-0963">Cytoplasm</keyword>
<dbReference type="RefSeq" id="WP_036072487.1">
    <property type="nucleotide sequence ID" value="NZ_JAARQJ010000003.1"/>
</dbReference>
<dbReference type="GO" id="GO:0008360">
    <property type="term" value="P:regulation of cell shape"/>
    <property type="evidence" value="ECO:0007669"/>
    <property type="project" value="UniProtKB-KW"/>
</dbReference>
<dbReference type="SUPFAM" id="SSF51984">
    <property type="entry name" value="MurCD N-terminal domain"/>
    <property type="match status" value="1"/>
</dbReference>
<name>A0A4R6ZMA6_9LIST</name>
<dbReference type="InterPro" id="IPR050061">
    <property type="entry name" value="MurCDEF_pg_biosynth"/>
</dbReference>
<keyword evidence="6 14" id="KW-0132">Cell division</keyword>
<evidence type="ECO:0000313" key="18">
    <source>
        <dbReference type="EMBL" id="TDR53508.1"/>
    </source>
</evidence>
<dbReference type="GO" id="GO:0008763">
    <property type="term" value="F:UDP-N-acetylmuramate-L-alanine ligase activity"/>
    <property type="evidence" value="ECO:0007669"/>
    <property type="project" value="UniProtKB-UniRule"/>
</dbReference>
<keyword evidence="7 14" id="KW-0547">Nucleotide-binding</keyword>
<keyword evidence="5 14" id="KW-0436">Ligase</keyword>
<dbReference type="SUPFAM" id="SSF53244">
    <property type="entry name" value="MurD-like peptide ligases, peptide-binding domain"/>
    <property type="match status" value="1"/>
</dbReference>
<evidence type="ECO:0000256" key="12">
    <source>
        <dbReference type="ARBA" id="ARBA00023316"/>
    </source>
</evidence>
<dbReference type="AlphaFoldDB" id="A0A4R6ZMA6"/>
<keyword evidence="12 14" id="KW-0961">Cell wall biogenesis/degradation</keyword>
<comment type="function">
    <text evidence="14">Cell wall formation.</text>
</comment>
<dbReference type="OrthoDB" id="9804126at2"/>
<dbReference type="InterPro" id="IPR036615">
    <property type="entry name" value="Mur_ligase_C_dom_sf"/>
</dbReference>
<organism evidence="18 19">
    <name type="scientific">Listeria rocourtiae</name>
    <dbReference type="NCBI Taxonomy" id="647910"/>
    <lineage>
        <taxon>Bacteria</taxon>
        <taxon>Bacillati</taxon>
        <taxon>Bacillota</taxon>
        <taxon>Bacilli</taxon>
        <taxon>Bacillales</taxon>
        <taxon>Listeriaceae</taxon>
        <taxon>Listeria</taxon>
    </lineage>
</organism>
<dbReference type="PANTHER" id="PTHR43445">
    <property type="entry name" value="UDP-N-ACETYLMURAMATE--L-ALANINE LIGASE-RELATED"/>
    <property type="match status" value="1"/>
</dbReference>
<dbReference type="Gene3D" id="3.90.190.20">
    <property type="entry name" value="Mur ligase, C-terminal domain"/>
    <property type="match status" value="1"/>
</dbReference>
<dbReference type="Pfam" id="PF08245">
    <property type="entry name" value="Mur_ligase_M"/>
    <property type="match status" value="1"/>
</dbReference>
<keyword evidence="8 14" id="KW-0067">ATP-binding</keyword>
<sequence length="445" mass="49889">MTTYHFVGIKGSGMSALAQIMFDKGFTVQGSDVEKYFFTQKVLEEDGIEILPFSEDNIHEGLTIIAGNAFKDEHPEIKKAMDMNLPVIRYHKFLGQLIEGYTSIAITGSHGKTSTTGLLSHVLEELRPTSYLIGDGTGKGNPDAKYFALEACEYQRHFLAYSPTYAIMTNIDWDHPDYFKSEDDVFSAFESFGKQVKKAVFALGDDKQLRRLKLDIPVIYFGFGEDNEFQAKNIVKETTGSTFDVYRNGEMYGNFVIPTYGDHNVLNALSVIAVSAFENILAADVARELRTFEGVKRRFSITEKKNQVLVDDYAHHPSEIRATVNAARQKYPNRKVVAVFQPHTFTRTQAFLQGFADSLNLADEVYLCDIFGSARENRGTLTIQDLAAKTKGNHVIQEQHTEGLLAFPDAVILFMGAGDVQKFQAAYERVLDTGVELVEEKRAIN</sequence>